<dbReference type="AlphaFoldDB" id="A0A0R1ZV29"/>
<dbReference type="PATRIC" id="fig|1291052.5.peg.2336"/>
<feature type="transmembrane region" description="Helical" evidence="1">
    <location>
        <begin position="96"/>
        <end position="117"/>
    </location>
</feature>
<evidence type="ECO:0000313" key="3">
    <source>
        <dbReference type="Proteomes" id="UP000051679"/>
    </source>
</evidence>
<name>A0A0R1ZV29_9LACO</name>
<dbReference type="EMBL" id="AYYO01000044">
    <property type="protein sequence ID" value="KRM54851.1"/>
    <property type="molecule type" value="Genomic_DNA"/>
</dbReference>
<accession>A0A0R1ZV29</accession>
<evidence type="ECO:0000256" key="1">
    <source>
        <dbReference type="SAM" id="Phobius"/>
    </source>
</evidence>
<proteinExistence type="predicted"/>
<keyword evidence="1" id="KW-0812">Transmembrane</keyword>
<dbReference type="OrthoDB" id="2298616at2"/>
<comment type="caution">
    <text evidence="2">The sequence shown here is derived from an EMBL/GenBank/DDBJ whole genome shotgun (WGS) entry which is preliminary data.</text>
</comment>
<evidence type="ECO:0000313" key="2">
    <source>
        <dbReference type="EMBL" id="KRM54851.1"/>
    </source>
</evidence>
<keyword evidence="1" id="KW-0472">Membrane</keyword>
<dbReference type="RefSeq" id="WP_054677417.1">
    <property type="nucleotide sequence ID" value="NZ_AYYO01000044.1"/>
</dbReference>
<feature type="transmembrane region" description="Helical" evidence="1">
    <location>
        <begin position="72"/>
        <end position="90"/>
    </location>
</feature>
<keyword evidence="3" id="KW-1185">Reference proteome</keyword>
<keyword evidence="1" id="KW-1133">Transmembrane helix</keyword>
<dbReference type="Proteomes" id="UP000051679">
    <property type="component" value="Unassembled WGS sequence"/>
</dbReference>
<protein>
    <submittedName>
        <fullName evidence="2">Uncharacterized protein</fullName>
    </submittedName>
</protein>
<organism evidence="2 3">
    <name type="scientific">Lacticaseibacillus sharpeae JCM 1186 = DSM 20505</name>
    <dbReference type="NCBI Taxonomy" id="1291052"/>
    <lineage>
        <taxon>Bacteria</taxon>
        <taxon>Bacillati</taxon>
        <taxon>Bacillota</taxon>
        <taxon>Bacilli</taxon>
        <taxon>Lactobacillales</taxon>
        <taxon>Lactobacillaceae</taxon>
        <taxon>Lacticaseibacillus</taxon>
    </lineage>
</organism>
<reference evidence="2 3" key="1">
    <citation type="journal article" date="2015" name="Genome Announc.">
        <title>Expanding the biotechnology potential of lactobacilli through comparative genomics of 213 strains and associated genera.</title>
        <authorList>
            <person name="Sun Z."/>
            <person name="Harris H.M."/>
            <person name="McCann A."/>
            <person name="Guo C."/>
            <person name="Argimon S."/>
            <person name="Zhang W."/>
            <person name="Yang X."/>
            <person name="Jeffery I.B."/>
            <person name="Cooney J.C."/>
            <person name="Kagawa T.F."/>
            <person name="Liu W."/>
            <person name="Song Y."/>
            <person name="Salvetti E."/>
            <person name="Wrobel A."/>
            <person name="Rasinkangas P."/>
            <person name="Parkhill J."/>
            <person name="Rea M.C."/>
            <person name="O'Sullivan O."/>
            <person name="Ritari J."/>
            <person name="Douillard F.P."/>
            <person name="Paul Ross R."/>
            <person name="Yang R."/>
            <person name="Briner A.E."/>
            <person name="Felis G.E."/>
            <person name="de Vos W.M."/>
            <person name="Barrangou R."/>
            <person name="Klaenhammer T.R."/>
            <person name="Caufield P.W."/>
            <person name="Cui Y."/>
            <person name="Zhang H."/>
            <person name="O'Toole P.W."/>
        </authorList>
    </citation>
    <scope>NUCLEOTIDE SEQUENCE [LARGE SCALE GENOMIC DNA]</scope>
    <source>
        <strain evidence="2 3">DSM 20505</strain>
    </source>
</reference>
<dbReference type="STRING" id="1291052.FC18_GL002268"/>
<gene>
    <name evidence="2" type="ORF">FC18_GL002268</name>
</gene>
<sequence>MKITLLKPTSKKTTATVWHNDEEHILVAGAPLKLNVKRGDTVKYRVGRFAAVHTLQYQSPDAAFDIEPDQKLQAIAFGVVALALIILYFMGLLDNALITTPVVIVWLIGYEVALYYFSYKAQVQH</sequence>